<dbReference type="AlphaFoldDB" id="A0A7J6MV17"/>
<organism evidence="3 4">
    <name type="scientific">Perkinsus olseni</name>
    <name type="common">Perkinsus atlanticus</name>
    <dbReference type="NCBI Taxonomy" id="32597"/>
    <lineage>
        <taxon>Eukaryota</taxon>
        <taxon>Sar</taxon>
        <taxon>Alveolata</taxon>
        <taxon>Perkinsozoa</taxon>
        <taxon>Perkinsea</taxon>
        <taxon>Perkinsida</taxon>
        <taxon>Perkinsidae</taxon>
        <taxon>Perkinsus</taxon>
    </lineage>
</organism>
<dbReference type="PANTHER" id="PTHR13651:SF0">
    <property type="entry name" value="PROTEIN ABITRAM"/>
    <property type="match status" value="1"/>
</dbReference>
<sequence>MSTEVSAAQMAIAEMRGLADTFSRLTEACYKKCIPNVKEGQLNVGEMSCTDRCVSKYLDVHTLVGTELNNITQEAQQAQQAQQAGQQQGVELLSLGEWPGRKDGFEDNDNGHIQQLPTRCVMTEVVGIEKSTTTNGSSSSEGSPEPMVSTAPAKGAGYWELQPPPLFRYFPLRQFKLAAGRQDGHHQYVHRHSNNIFLVGAAPTHVMFTENPGVKVKSVKYREGMTTTQVTGKRKRGAISVNPTTVLADVTMENGKVYPLCACIRGKSCDIIETNTRLCGDDAAKLMSPDYCETEGFVAILLVKLTRLNDGSQGLITESEYLEKFPNARGPVRSRYRTTIPDALPSEDDDDD</sequence>
<dbReference type="SUPFAM" id="SSF144122">
    <property type="entry name" value="Tim10-like"/>
    <property type="match status" value="1"/>
</dbReference>
<dbReference type="Proteomes" id="UP000572268">
    <property type="component" value="Unassembled WGS sequence"/>
</dbReference>
<comment type="caution">
    <text evidence="3">The sequence shown here is derived from an EMBL/GenBank/DDBJ whole genome shotgun (WGS) entry which is preliminary data.</text>
</comment>
<gene>
    <name evidence="3" type="ORF">FOL46_001400</name>
</gene>
<proteinExistence type="predicted"/>
<dbReference type="PANTHER" id="PTHR13651">
    <property type="entry name" value="PROTEIN ABITRAM"/>
    <property type="match status" value="1"/>
</dbReference>
<accession>A0A7J6MV17</accession>
<feature type="domain" description="Tim10-like" evidence="2">
    <location>
        <begin position="9"/>
        <end position="69"/>
    </location>
</feature>
<dbReference type="GO" id="GO:0005634">
    <property type="term" value="C:nucleus"/>
    <property type="evidence" value="ECO:0007669"/>
    <property type="project" value="TreeGrafter"/>
</dbReference>
<name>A0A7J6MV17_PEROL</name>
<evidence type="ECO:0000259" key="2">
    <source>
        <dbReference type="Pfam" id="PF02953"/>
    </source>
</evidence>
<dbReference type="InterPro" id="IPR004217">
    <property type="entry name" value="Tim10-like"/>
</dbReference>
<dbReference type="EMBL" id="JABANN010000014">
    <property type="protein sequence ID" value="KAF4675462.1"/>
    <property type="molecule type" value="Genomic_DNA"/>
</dbReference>
<evidence type="ECO:0000256" key="1">
    <source>
        <dbReference type="SAM" id="MobiDB-lite"/>
    </source>
</evidence>
<evidence type="ECO:0000313" key="3">
    <source>
        <dbReference type="EMBL" id="KAF4675462.1"/>
    </source>
</evidence>
<feature type="region of interest" description="Disordered" evidence="1">
    <location>
        <begin position="131"/>
        <end position="152"/>
    </location>
</feature>
<dbReference type="InterPro" id="IPR039169">
    <property type="entry name" value="Abitram"/>
</dbReference>
<protein>
    <recommendedName>
        <fullName evidence="2">Tim10-like domain-containing protein</fullName>
    </recommendedName>
</protein>
<reference evidence="3 4" key="1">
    <citation type="submission" date="2020-04" db="EMBL/GenBank/DDBJ databases">
        <title>Perkinsus olseni comparative genomics.</title>
        <authorList>
            <person name="Bogema D.R."/>
        </authorList>
    </citation>
    <scope>NUCLEOTIDE SEQUENCE [LARGE SCALE GENOMIC DNA]</scope>
    <source>
        <strain evidence="3">ATCC PRA-31</strain>
    </source>
</reference>
<dbReference type="Pfam" id="PF02953">
    <property type="entry name" value="zf-Tim10_DDP"/>
    <property type="match status" value="1"/>
</dbReference>
<feature type="compositionally biased region" description="Low complexity" evidence="1">
    <location>
        <begin position="136"/>
        <end position="146"/>
    </location>
</feature>
<dbReference type="Gene3D" id="1.10.287.810">
    <property type="entry name" value="Mitochondrial import inner membrane translocase subunit tim13 like domains"/>
    <property type="match status" value="1"/>
</dbReference>
<dbReference type="InterPro" id="IPR035427">
    <property type="entry name" value="Tim10-like_dom_sf"/>
</dbReference>
<evidence type="ECO:0000313" key="4">
    <source>
        <dbReference type="Proteomes" id="UP000572268"/>
    </source>
</evidence>